<keyword evidence="6" id="KW-0560">Oxidoreductase</keyword>
<name>A0A8S1XMP0_PAROT</name>
<dbReference type="PANTHER" id="PTHR48083:SF13">
    <property type="entry name" value="ACYL-COA DEHYDROGENASE FAMILY MEMBER 11"/>
    <property type="match status" value="1"/>
</dbReference>
<evidence type="ECO:0000256" key="11">
    <source>
        <dbReference type="ARBA" id="ARBA00046026"/>
    </source>
</evidence>
<dbReference type="GO" id="GO:0033539">
    <property type="term" value="P:fatty acid beta-oxidation using acyl-CoA dehydrogenase"/>
    <property type="evidence" value="ECO:0007669"/>
    <property type="project" value="TreeGrafter"/>
</dbReference>
<gene>
    <name evidence="22" type="ORF">POCTA_138.1.T1270147</name>
</gene>
<evidence type="ECO:0000259" key="21">
    <source>
        <dbReference type="Pfam" id="PF02771"/>
    </source>
</evidence>
<keyword evidence="9" id="KW-0576">Peroxisome</keyword>
<dbReference type="InterPro" id="IPR013786">
    <property type="entry name" value="AcylCoA_DH/ox_N"/>
</dbReference>
<dbReference type="Pfam" id="PF02770">
    <property type="entry name" value="Acyl-CoA_dh_M"/>
    <property type="match status" value="1"/>
</dbReference>
<dbReference type="GO" id="GO:0050660">
    <property type="term" value="F:flavin adenine dinucleotide binding"/>
    <property type="evidence" value="ECO:0007669"/>
    <property type="project" value="InterPro"/>
</dbReference>
<reference evidence="22" key="1">
    <citation type="submission" date="2021-01" db="EMBL/GenBank/DDBJ databases">
        <authorList>
            <consortium name="Genoscope - CEA"/>
            <person name="William W."/>
        </authorList>
    </citation>
    <scope>NUCLEOTIDE SEQUENCE</scope>
</reference>
<evidence type="ECO:0000259" key="19">
    <source>
        <dbReference type="Pfam" id="PF01636"/>
    </source>
</evidence>
<evidence type="ECO:0000256" key="2">
    <source>
        <dbReference type="ARBA" id="ARBA00004325"/>
    </source>
</evidence>
<comment type="catalytic activity">
    <reaction evidence="17">
        <text>eicosanoyl-CoA + oxidized [electron-transfer flavoprotein] + H(+) = (2E)-eicosenoyl-CoA + reduced [electron-transfer flavoprotein]</text>
        <dbReference type="Rhea" id="RHEA:47236"/>
        <dbReference type="Rhea" id="RHEA-COMP:10685"/>
        <dbReference type="Rhea" id="RHEA-COMP:10686"/>
        <dbReference type="ChEBI" id="CHEBI:15378"/>
        <dbReference type="ChEBI" id="CHEBI:57380"/>
        <dbReference type="ChEBI" id="CHEBI:57692"/>
        <dbReference type="ChEBI" id="CHEBI:58307"/>
        <dbReference type="ChEBI" id="CHEBI:74691"/>
    </reaction>
    <physiologicalReaction direction="left-to-right" evidence="17">
        <dbReference type="Rhea" id="RHEA:47237"/>
    </physiologicalReaction>
</comment>
<feature type="domain" description="Acyl-CoA dehydrogenase/oxidase C-terminal" evidence="18">
    <location>
        <begin position="614"/>
        <end position="760"/>
    </location>
</feature>
<comment type="pathway">
    <text evidence="3">Lipid metabolism; fatty acid beta-oxidation.</text>
</comment>
<evidence type="ECO:0000256" key="17">
    <source>
        <dbReference type="ARBA" id="ARBA00049140"/>
    </source>
</evidence>
<keyword evidence="5" id="KW-0285">Flavoprotein</keyword>
<evidence type="ECO:0000256" key="6">
    <source>
        <dbReference type="ARBA" id="ARBA00023002"/>
    </source>
</evidence>
<feature type="domain" description="Aminoglycoside phosphotransferase" evidence="19">
    <location>
        <begin position="69"/>
        <end position="254"/>
    </location>
</feature>
<evidence type="ECO:0000256" key="4">
    <source>
        <dbReference type="ARBA" id="ARBA00011738"/>
    </source>
</evidence>
<dbReference type="InterPro" id="IPR050741">
    <property type="entry name" value="Acyl-CoA_dehydrogenase"/>
</dbReference>
<dbReference type="GO" id="GO:0005777">
    <property type="term" value="C:peroxisome"/>
    <property type="evidence" value="ECO:0007669"/>
    <property type="project" value="UniProtKB-SubCell"/>
</dbReference>
<evidence type="ECO:0000256" key="9">
    <source>
        <dbReference type="ARBA" id="ARBA00023140"/>
    </source>
</evidence>
<dbReference type="Pfam" id="PF01636">
    <property type="entry name" value="APH"/>
    <property type="match status" value="1"/>
</dbReference>
<evidence type="ECO:0000256" key="12">
    <source>
        <dbReference type="ARBA" id="ARBA00047443"/>
    </source>
</evidence>
<evidence type="ECO:0000256" key="14">
    <source>
        <dbReference type="ARBA" id="ARBA00048086"/>
    </source>
</evidence>
<comment type="caution">
    <text evidence="22">The sequence shown here is derived from an EMBL/GenBank/DDBJ whole genome shotgun (WGS) entry which is preliminary data.</text>
</comment>
<dbReference type="Proteomes" id="UP000683925">
    <property type="component" value="Unassembled WGS sequence"/>
</dbReference>
<protein>
    <recommendedName>
        <fullName evidence="10">Acyl-CoA dehydrogenase family member 11</fullName>
    </recommendedName>
</protein>
<evidence type="ECO:0000256" key="7">
    <source>
        <dbReference type="ARBA" id="ARBA00023098"/>
    </source>
</evidence>
<dbReference type="OMA" id="VFNCLAP"/>
<organism evidence="22 23">
    <name type="scientific">Paramecium octaurelia</name>
    <dbReference type="NCBI Taxonomy" id="43137"/>
    <lineage>
        <taxon>Eukaryota</taxon>
        <taxon>Sar</taxon>
        <taxon>Alveolata</taxon>
        <taxon>Ciliophora</taxon>
        <taxon>Intramacronucleata</taxon>
        <taxon>Oligohymenophorea</taxon>
        <taxon>Peniculida</taxon>
        <taxon>Parameciidae</taxon>
        <taxon>Paramecium</taxon>
    </lineage>
</organism>
<dbReference type="AlphaFoldDB" id="A0A8S1XMP0"/>
<evidence type="ECO:0000256" key="8">
    <source>
        <dbReference type="ARBA" id="ARBA00023136"/>
    </source>
</evidence>
<dbReference type="InterPro" id="IPR009075">
    <property type="entry name" value="AcylCo_DH/oxidase_C"/>
</dbReference>
<evidence type="ECO:0000259" key="18">
    <source>
        <dbReference type="Pfam" id="PF00441"/>
    </source>
</evidence>
<dbReference type="CDD" id="cd05154">
    <property type="entry name" value="ACAD10_11_N-like"/>
    <property type="match status" value="1"/>
</dbReference>
<evidence type="ECO:0000256" key="1">
    <source>
        <dbReference type="ARBA" id="ARBA00004275"/>
    </source>
</evidence>
<dbReference type="Pfam" id="PF02771">
    <property type="entry name" value="Acyl-CoA_dh_N"/>
    <property type="match status" value="1"/>
</dbReference>
<dbReference type="InterPro" id="IPR041726">
    <property type="entry name" value="ACAD10_11_N"/>
</dbReference>
<sequence>MFISEGQQKYNLSNYLNQQTTLAVFLGVKEVEIDQIQQLTEQIYKLSFKNSKKQIRFHIKSTISAVQENQLEKDFTIAQKLSNANMPVPKALFYCRDQSVLGFPFYATEYVEGRIFNMEQLLNISQAHKRLLFQEVSKALAHLHSISFHYLGLGDVDQNTRHYETLNNKLHNLYKQHETKISTNMEDLLYWLSLNTPVKSDLDNLCLIHGDFSLSKVVFHPTQPTVLAILDWQQAQIGNAFVDLASFVLPYYIPYSNGQHQVDGWFGVEEIIGQPSIQDVLSAYFTTRSSQVIPDIRYQIIQSIVKTSIDQQIHYKQQKDEKYYENSHFLSKAGYEIILEMTEGDPFGIKMRATNDGQIWSHWPVSERCKSYYYRIKDFMRDEVFPIEKAILDKAREVPRSLPNKPITELEDLQRKAKSVGLWNLFILDPMYGKGLTNLEYVFISDLIGLSFIGHEVFNCLAPDTGNIRLLIAYGTQYQKEKYLKPLLEGQCKSFFAITEKDVSSADQENNKFTITPKDGGFILNGGKWFVQNAADERAIFGIVVGKSSQHTNNPKETQSMILVDMNNPKIQITRQFSSQNFYDLPHSYSEIQFNNAFVPNENLLGPLGGAIKMIEDRLLEERLNLCARLNGLTRRSLDLTLSRSEKRVIFKEKLKDNAAFQEKLGDLEIAFQSCRLLCLNAGLLLDSVGNKHLNAFLAVSECKAHIPKASQYILDSCMQIFGAEGVTEEQPLSLILRLAKALRFVDGPCEFHLRQVSKFVYGNHIFNDLNNAQGYGLAKL</sequence>
<dbReference type="GO" id="GO:0031966">
    <property type="term" value="C:mitochondrial membrane"/>
    <property type="evidence" value="ECO:0007669"/>
    <property type="project" value="UniProtKB-SubCell"/>
</dbReference>
<proteinExistence type="predicted"/>
<evidence type="ECO:0000256" key="16">
    <source>
        <dbReference type="ARBA" id="ARBA00048399"/>
    </source>
</evidence>
<comment type="catalytic activity">
    <reaction evidence="16">
        <text>hexacosanoyl-CoA + oxidized [electron-transfer flavoprotein] + H(+) = (2E)-hexacosenoyl-CoA + reduced [electron-transfer flavoprotein]</text>
        <dbReference type="Rhea" id="RHEA:48216"/>
        <dbReference type="Rhea" id="RHEA-COMP:10685"/>
        <dbReference type="Rhea" id="RHEA-COMP:10686"/>
        <dbReference type="ChEBI" id="CHEBI:15378"/>
        <dbReference type="ChEBI" id="CHEBI:57692"/>
        <dbReference type="ChEBI" id="CHEBI:58307"/>
        <dbReference type="ChEBI" id="CHEBI:64868"/>
        <dbReference type="ChEBI" id="CHEBI:74281"/>
    </reaction>
    <physiologicalReaction direction="left-to-right" evidence="16">
        <dbReference type="Rhea" id="RHEA:48217"/>
    </physiologicalReaction>
</comment>
<evidence type="ECO:0000256" key="5">
    <source>
        <dbReference type="ARBA" id="ARBA00022630"/>
    </source>
</evidence>
<evidence type="ECO:0000256" key="15">
    <source>
        <dbReference type="ARBA" id="ARBA00048395"/>
    </source>
</evidence>
<evidence type="ECO:0000256" key="13">
    <source>
        <dbReference type="ARBA" id="ARBA00048020"/>
    </source>
</evidence>
<feature type="domain" description="Acyl-CoA dehydrogenase/oxidase N-terminal" evidence="21">
    <location>
        <begin position="376"/>
        <end position="490"/>
    </location>
</feature>
<evidence type="ECO:0000313" key="22">
    <source>
        <dbReference type="EMBL" id="CAD8202576.1"/>
    </source>
</evidence>
<feature type="domain" description="Acyl-CoA oxidase/dehydrogenase middle" evidence="20">
    <location>
        <begin position="496"/>
        <end position="583"/>
    </location>
</feature>
<keyword evidence="7" id="KW-0443">Lipid metabolism</keyword>
<dbReference type="PANTHER" id="PTHR48083">
    <property type="entry name" value="MEDIUM-CHAIN SPECIFIC ACYL-COA DEHYDROGENASE, MITOCHONDRIAL-RELATED"/>
    <property type="match status" value="1"/>
</dbReference>
<comment type="catalytic activity">
    <reaction evidence="14">
        <text>tetracosanoyl-CoA + oxidized [electron-transfer flavoprotein] + H(+) = (2E)-tetracosenoyl-CoA + reduced [electron-transfer flavoprotein]</text>
        <dbReference type="Rhea" id="RHEA:47232"/>
        <dbReference type="Rhea" id="RHEA-COMP:10685"/>
        <dbReference type="Rhea" id="RHEA-COMP:10686"/>
        <dbReference type="ChEBI" id="CHEBI:15378"/>
        <dbReference type="ChEBI" id="CHEBI:57692"/>
        <dbReference type="ChEBI" id="CHEBI:58307"/>
        <dbReference type="ChEBI" id="CHEBI:65052"/>
        <dbReference type="ChEBI" id="CHEBI:74693"/>
    </reaction>
    <physiologicalReaction direction="left-to-right" evidence="14">
        <dbReference type="Rhea" id="RHEA:47233"/>
    </physiologicalReaction>
</comment>
<comment type="subcellular location">
    <subcellularLocation>
        <location evidence="2">Mitochondrion membrane</location>
    </subcellularLocation>
    <subcellularLocation>
        <location evidence="1">Peroxisome</location>
    </subcellularLocation>
</comment>
<comment type="function">
    <text evidence="11">Acyl-CoA dehydrogenase, that exhibits maximal activity towards saturated C22-CoA. Probably participates in beta-oxydation and energy production but could also play a role in the metabolism of specific fatty acids to control fatty acids composition of cellular lipids in brain.</text>
</comment>
<dbReference type="OrthoDB" id="434771at2759"/>
<evidence type="ECO:0000256" key="3">
    <source>
        <dbReference type="ARBA" id="ARBA00005005"/>
    </source>
</evidence>
<comment type="subunit">
    <text evidence="4">Homodimer.</text>
</comment>
<comment type="catalytic activity">
    <reaction evidence="15">
        <text>tricosanoyl-CoA + oxidized [electron-transfer flavoprotein] + H(+) = (2E)-tricosenoyl-CoA + reduced [electron-transfer flavoprotein]</text>
        <dbReference type="Rhea" id="RHEA:48220"/>
        <dbReference type="Rhea" id="RHEA-COMP:10685"/>
        <dbReference type="Rhea" id="RHEA-COMP:10686"/>
        <dbReference type="ChEBI" id="CHEBI:15378"/>
        <dbReference type="ChEBI" id="CHEBI:57692"/>
        <dbReference type="ChEBI" id="CHEBI:58307"/>
        <dbReference type="ChEBI" id="CHEBI:90118"/>
        <dbReference type="ChEBI" id="CHEBI:90119"/>
    </reaction>
    <physiologicalReaction direction="left-to-right" evidence="15">
        <dbReference type="Rhea" id="RHEA:48221"/>
    </physiologicalReaction>
</comment>
<evidence type="ECO:0000313" key="23">
    <source>
        <dbReference type="Proteomes" id="UP000683925"/>
    </source>
</evidence>
<accession>A0A8S1XMP0</accession>
<comment type="catalytic activity">
    <reaction evidence="12">
        <text>a 2,3-saturated acyl-CoA + oxidized [electron-transfer flavoprotein] + H(+) = a (2E)-enoyl-CoA + reduced [electron-transfer flavoprotein]</text>
        <dbReference type="Rhea" id="RHEA:44704"/>
        <dbReference type="Rhea" id="RHEA-COMP:10685"/>
        <dbReference type="Rhea" id="RHEA-COMP:10686"/>
        <dbReference type="ChEBI" id="CHEBI:15378"/>
        <dbReference type="ChEBI" id="CHEBI:57692"/>
        <dbReference type="ChEBI" id="CHEBI:58307"/>
        <dbReference type="ChEBI" id="CHEBI:58856"/>
        <dbReference type="ChEBI" id="CHEBI:65111"/>
    </reaction>
    <physiologicalReaction direction="left-to-right" evidence="12">
        <dbReference type="Rhea" id="RHEA:44705"/>
    </physiologicalReaction>
</comment>
<keyword evidence="23" id="KW-1185">Reference proteome</keyword>
<comment type="catalytic activity">
    <reaction evidence="13">
        <text>docosanoyl-CoA + oxidized [electron-transfer flavoprotein] + H(+) = (2E)-docosenoyl-CoA + reduced [electron-transfer flavoprotein]</text>
        <dbReference type="Rhea" id="RHEA:47228"/>
        <dbReference type="Rhea" id="RHEA-COMP:10685"/>
        <dbReference type="Rhea" id="RHEA-COMP:10686"/>
        <dbReference type="ChEBI" id="CHEBI:15378"/>
        <dbReference type="ChEBI" id="CHEBI:57692"/>
        <dbReference type="ChEBI" id="CHEBI:58307"/>
        <dbReference type="ChEBI" id="CHEBI:65059"/>
        <dbReference type="ChEBI" id="CHEBI:74692"/>
    </reaction>
    <physiologicalReaction direction="left-to-right" evidence="13">
        <dbReference type="Rhea" id="RHEA:47229"/>
    </physiologicalReaction>
</comment>
<dbReference type="InterPro" id="IPR002575">
    <property type="entry name" value="Aminoglycoside_PTrfase"/>
</dbReference>
<keyword evidence="8" id="KW-0472">Membrane</keyword>
<dbReference type="InterPro" id="IPR006091">
    <property type="entry name" value="Acyl-CoA_Oxase/DH_mid-dom"/>
</dbReference>
<dbReference type="Pfam" id="PF00441">
    <property type="entry name" value="Acyl-CoA_dh_1"/>
    <property type="match status" value="1"/>
</dbReference>
<evidence type="ECO:0000259" key="20">
    <source>
        <dbReference type="Pfam" id="PF02770"/>
    </source>
</evidence>
<dbReference type="GO" id="GO:0003995">
    <property type="term" value="F:acyl-CoA dehydrogenase activity"/>
    <property type="evidence" value="ECO:0007669"/>
    <property type="project" value="TreeGrafter"/>
</dbReference>
<dbReference type="EMBL" id="CAJJDP010000127">
    <property type="protein sequence ID" value="CAD8202576.1"/>
    <property type="molecule type" value="Genomic_DNA"/>
</dbReference>
<evidence type="ECO:0000256" key="10">
    <source>
        <dbReference type="ARBA" id="ARBA00040622"/>
    </source>
</evidence>